<keyword evidence="3" id="KW-1185">Reference proteome</keyword>
<organism evidence="2 3">
    <name type="scientific">Saccharolobus solfataricus (strain ATCC 35092 / DSM 1617 / JCM 11322 / P2)</name>
    <name type="common">Sulfolobus solfataricus</name>
    <dbReference type="NCBI Taxonomy" id="273057"/>
    <lineage>
        <taxon>Archaea</taxon>
        <taxon>Thermoproteota</taxon>
        <taxon>Thermoprotei</taxon>
        <taxon>Sulfolobales</taxon>
        <taxon>Sulfolobaceae</taxon>
        <taxon>Saccharolobus</taxon>
    </lineage>
</organism>
<sequence>MNGFSSLLTCWKNYVAIIFASTLLSLLFSFLNLLISASILTLFYLIDLIVPPFYPANVMEKPIVFLSPILIISITIYILVKLFFSNLIFFISLIILFILDVILSFKRAKN</sequence>
<name>Q7LXG1_SACS2</name>
<keyword evidence="1" id="KW-1133">Transmembrane helix</keyword>
<dbReference type="Proteomes" id="UP000001974">
    <property type="component" value="Chromosome"/>
</dbReference>
<evidence type="ECO:0000313" key="2">
    <source>
        <dbReference type="EMBL" id="AAK41112.1"/>
    </source>
</evidence>
<dbReference type="InParanoid" id="Q7LXG1"/>
<feature type="transmembrane region" description="Helical" evidence="1">
    <location>
        <begin position="62"/>
        <end position="80"/>
    </location>
</feature>
<evidence type="ECO:0000313" key="3">
    <source>
        <dbReference type="Proteomes" id="UP000001974"/>
    </source>
</evidence>
<dbReference type="EnsemblBacteria" id="AAK41112">
    <property type="protein sequence ID" value="AAK41112"/>
    <property type="gene ID" value="SSO0816"/>
</dbReference>
<protein>
    <submittedName>
        <fullName evidence="2">Uncharacterized protein</fullName>
    </submittedName>
</protein>
<dbReference type="EMBL" id="AE006641">
    <property type="protein sequence ID" value="AAK41112.1"/>
    <property type="molecule type" value="Genomic_DNA"/>
</dbReference>
<gene>
    <name evidence="2" type="ordered locus">SSO0816</name>
</gene>
<accession>Q7LXG1</accession>
<keyword evidence="1" id="KW-0812">Transmembrane</keyword>
<proteinExistence type="predicted"/>
<dbReference type="PaxDb" id="273057-SSO0816"/>
<dbReference type="DNASU" id="1455079"/>
<feature type="transmembrane region" description="Helical" evidence="1">
    <location>
        <begin position="17"/>
        <end position="50"/>
    </location>
</feature>
<keyword evidence="1" id="KW-0472">Membrane</keyword>
<feature type="transmembrane region" description="Helical" evidence="1">
    <location>
        <begin position="86"/>
        <end position="105"/>
    </location>
</feature>
<reference evidence="3" key="1">
    <citation type="journal article" date="2001" name="Proc. Natl. Acad. Sci. U.S.A.">
        <title>The complete genome of the crenarchaeon Sulfolobus solfataricus P2.</title>
        <authorList>
            <person name="She Q."/>
            <person name="Singh R.K."/>
            <person name="Confalonieri F."/>
            <person name="Zivanovic Y."/>
            <person name="Allard G."/>
            <person name="Awayez M.J."/>
            <person name="Chan-Weiher C.C.-Y."/>
            <person name="Clausen I.G."/>
            <person name="Curtis B.A."/>
            <person name="De Moors A."/>
            <person name="Erauso G."/>
            <person name="Fletcher C."/>
            <person name="Gordon P.M.K."/>
            <person name="Heikamp-de Jong I."/>
            <person name="Jeffries A.C."/>
            <person name="Kozera C.J."/>
            <person name="Medina N."/>
            <person name="Peng X."/>
            <person name="Thi-Ngoc H.P."/>
            <person name="Redder P."/>
            <person name="Schenk M.E."/>
            <person name="Theriault C."/>
            <person name="Tolstrup N."/>
            <person name="Charlebois R.L."/>
            <person name="Doolittle W.F."/>
            <person name="Duguet M."/>
            <person name="Gaasterland T."/>
            <person name="Garrett R.A."/>
            <person name="Ragan M.A."/>
            <person name="Sensen C.W."/>
            <person name="Van der Oost J."/>
        </authorList>
    </citation>
    <scope>NUCLEOTIDE SEQUENCE [LARGE SCALE GENOMIC DNA]</scope>
    <source>
        <strain evidence="3">ATCC 35092 / DSM 1617 / JCM 11322 / P2</strain>
    </source>
</reference>
<dbReference type="HOGENOM" id="CLU_2271158_0_0_2"/>
<dbReference type="KEGG" id="sso:SSO0816"/>
<evidence type="ECO:0000256" key="1">
    <source>
        <dbReference type="SAM" id="Phobius"/>
    </source>
</evidence>
<dbReference type="PIR" id="A99232">
    <property type="entry name" value="A99232"/>
</dbReference>
<dbReference type="AlphaFoldDB" id="Q7LXG1"/>